<organism evidence="10 11">
    <name type="scientific">Scopulibacillus darangshiensis</name>
    <dbReference type="NCBI Taxonomy" id="442528"/>
    <lineage>
        <taxon>Bacteria</taxon>
        <taxon>Bacillati</taxon>
        <taxon>Bacillota</taxon>
        <taxon>Bacilli</taxon>
        <taxon>Bacillales</taxon>
        <taxon>Sporolactobacillaceae</taxon>
        <taxon>Scopulibacillus</taxon>
    </lineage>
</organism>
<evidence type="ECO:0000313" key="10">
    <source>
        <dbReference type="EMBL" id="TCP32126.1"/>
    </source>
</evidence>
<dbReference type="FunFam" id="3.20.20.140:FF:000047">
    <property type="entry name" value="PHP domain-containing protein"/>
    <property type="match status" value="1"/>
</dbReference>
<dbReference type="InterPro" id="IPR022311">
    <property type="entry name" value="PolX-like"/>
</dbReference>
<dbReference type="InterPro" id="IPR002054">
    <property type="entry name" value="DNA-dir_DNA_pol_X"/>
</dbReference>
<dbReference type="AlphaFoldDB" id="A0A4V2SNR9"/>
<dbReference type="GO" id="GO:0006281">
    <property type="term" value="P:DNA repair"/>
    <property type="evidence" value="ECO:0007669"/>
    <property type="project" value="UniProtKB-KW"/>
</dbReference>
<reference evidence="10 11" key="1">
    <citation type="submission" date="2019-03" db="EMBL/GenBank/DDBJ databases">
        <title>Genomic Encyclopedia of Type Strains, Phase IV (KMG-IV): sequencing the most valuable type-strain genomes for metagenomic binning, comparative biology and taxonomic classification.</title>
        <authorList>
            <person name="Goeker M."/>
        </authorList>
    </citation>
    <scope>NUCLEOTIDE SEQUENCE [LARGE SCALE GENOMIC DNA]</scope>
    <source>
        <strain evidence="10 11">DSM 19377</strain>
    </source>
</reference>
<dbReference type="SUPFAM" id="SSF47802">
    <property type="entry name" value="DNA polymerase beta, N-terminal domain-like"/>
    <property type="match status" value="1"/>
</dbReference>
<dbReference type="GO" id="GO:0008270">
    <property type="term" value="F:zinc ion binding"/>
    <property type="evidence" value="ECO:0007669"/>
    <property type="project" value="TreeGrafter"/>
</dbReference>
<keyword evidence="3" id="KW-0548">Nucleotidyltransferase</keyword>
<dbReference type="OrthoDB" id="9808747at2"/>
<keyword evidence="4" id="KW-0227">DNA damage</keyword>
<dbReference type="Gene3D" id="3.30.210.10">
    <property type="entry name" value="DNA polymerase, thumb domain"/>
    <property type="match status" value="1"/>
</dbReference>
<dbReference type="Gene3D" id="3.30.460.10">
    <property type="entry name" value="Beta Polymerase, domain 2"/>
    <property type="match status" value="1"/>
</dbReference>
<proteinExistence type="predicted"/>
<evidence type="ECO:0000256" key="2">
    <source>
        <dbReference type="ARBA" id="ARBA00022679"/>
    </source>
</evidence>
<dbReference type="SUPFAM" id="SSF81301">
    <property type="entry name" value="Nucleotidyltransferase"/>
    <property type="match status" value="1"/>
</dbReference>
<dbReference type="SMART" id="SM00483">
    <property type="entry name" value="POLXc"/>
    <property type="match status" value="1"/>
</dbReference>
<evidence type="ECO:0000313" key="11">
    <source>
        <dbReference type="Proteomes" id="UP000295416"/>
    </source>
</evidence>
<dbReference type="InterPro" id="IPR004013">
    <property type="entry name" value="PHP_dom"/>
</dbReference>
<dbReference type="InterPro" id="IPR037160">
    <property type="entry name" value="DNA_Pol_thumb_sf"/>
</dbReference>
<dbReference type="InterPro" id="IPR002008">
    <property type="entry name" value="DNA_pol_X_beta-like"/>
</dbReference>
<dbReference type="InterPro" id="IPR027421">
    <property type="entry name" value="DNA_pol_lamdba_lyase_dom_sf"/>
</dbReference>
<dbReference type="InterPro" id="IPR029398">
    <property type="entry name" value="PolB_thumb"/>
</dbReference>
<comment type="catalytic activity">
    <reaction evidence="7">
        <text>DNA(n) + a 2'-deoxyribonucleoside 5'-triphosphate = DNA(n+1) + diphosphate</text>
        <dbReference type="Rhea" id="RHEA:22508"/>
        <dbReference type="Rhea" id="RHEA-COMP:17339"/>
        <dbReference type="Rhea" id="RHEA-COMP:17340"/>
        <dbReference type="ChEBI" id="CHEBI:33019"/>
        <dbReference type="ChEBI" id="CHEBI:61560"/>
        <dbReference type="ChEBI" id="CHEBI:173112"/>
        <dbReference type="EC" id="2.7.7.7"/>
    </reaction>
</comment>
<dbReference type="Gene3D" id="3.20.20.140">
    <property type="entry name" value="Metal-dependent hydrolases"/>
    <property type="match status" value="1"/>
</dbReference>
<dbReference type="SUPFAM" id="SSF89550">
    <property type="entry name" value="PHP domain-like"/>
    <property type="match status" value="1"/>
</dbReference>
<keyword evidence="2" id="KW-0808">Transferase</keyword>
<evidence type="ECO:0000259" key="9">
    <source>
        <dbReference type="SMART" id="SM00483"/>
    </source>
</evidence>
<dbReference type="InterPro" id="IPR016195">
    <property type="entry name" value="Pol/histidinol_Pase-like"/>
</dbReference>
<evidence type="ECO:0000256" key="7">
    <source>
        <dbReference type="ARBA" id="ARBA00049244"/>
    </source>
</evidence>
<dbReference type="NCBIfam" id="NF006375">
    <property type="entry name" value="PRK08609.1"/>
    <property type="match status" value="1"/>
</dbReference>
<evidence type="ECO:0000259" key="8">
    <source>
        <dbReference type="SMART" id="SM00481"/>
    </source>
</evidence>
<accession>A0A4V2SNR9</accession>
<dbReference type="PRINTS" id="PR00870">
    <property type="entry name" value="DNAPOLXBETA"/>
</dbReference>
<keyword evidence="6" id="KW-0234">DNA repair</keyword>
<dbReference type="GO" id="GO:0005829">
    <property type="term" value="C:cytosol"/>
    <property type="evidence" value="ECO:0007669"/>
    <property type="project" value="TreeGrafter"/>
</dbReference>
<evidence type="ECO:0000256" key="5">
    <source>
        <dbReference type="ARBA" id="ARBA00022932"/>
    </source>
</evidence>
<evidence type="ECO:0000256" key="3">
    <source>
        <dbReference type="ARBA" id="ARBA00022695"/>
    </source>
</evidence>
<dbReference type="InterPro" id="IPR003141">
    <property type="entry name" value="Pol/His_phosphatase_N"/>
</dbReference>
<name>A0A4V2SNR9_9BACL</name>
<keyword evidence="5" id="KW-0239">DNA-directed DNA polymerase</keyword>
<dbReference type="CDD" id="cd00141">
    <property type="entry name" value="NT_POLXc"/>
    <property type="match status" value="1"/>
</dbReference>
<dbReference type="CDD" id="cd07436">
    <property type="entry name" value="PHP_PolX"/>
    <property type="match status" value="1"/>
</dbReference>
<dbReference type="InterPro" id="IPR047967">
    <property type="entry name" value="PolX_PHP"/>
</dbReference>
<comment type="caution">
    <text evidence="10">The sequence shown here is derived from an EMBL/GenBank/DDBJ whole genome shotgun (WGS) entry which is preliminary data.</text>
</comment>
<dbReference type="GO" id="GO:0003887">
    <property type="term" value="F:DNA-directed DNA polymerase activity"/>
    <property type="evidence" value="ECO:0007669"/>
    <property type="project" value="UniProtKB-KW"/>
</dbReference>
<dbReference type="EMBL" id="SLXK01000001">
    <property type="protein sequence ID" value="TCP32126.1"/>
    <property type="molecule type" value="Genomic_DNA"/>
</dbReference>
<gene>
    <name evidence="10" type="ORF">EV207_101102</name>
</gene>
<protein>
    <recommendedName>
        <fullName evidence="1">DNA-directed DNA polymerase</fullName>
        <ecNumber evidence="1">2.7.7.7</ecNumber>
    </recommendedName>
</protein>
<dbReference type="Pfam" id="PF02811">
    <property type="entry name" value="PHP"/>
    <property type="match status" value="1"/>
</dbReference>
<dbReference type="InterPro" id="IPR050243">
    <property type="entry name" value="PHP_phosphatase"/>
</dbReference>
<dbReference type="Pfam" id="PF14791">
    <property type="entry name" value="DNA_pol_B_thumb"/>
    <property type="match status" value="1"/>
</dbReference>
<dbReference type="PANTHER" id="PTHR36928">
    <property type="entry name" value="PHOSPHATASE YCDX-RELATED"/>
    <property type="match status" value="1"/>
</dbReference>
<feature type="domain" description="Polymerase/histidinol phosphatase N-terminal" evidence="8">
    <location>
        <begin position="337"/>
        <end position="416"/>
    </location>
</feature>
<keyword evidence="11" id="KW-1185">Reference proteome</keyword>
<evidence type="ECO:0000256" key="1">
    <source>
        <dbReference type="ARBA" id="ARBA00012417"/>
    </source>
</evidence>
<dbReference type="GO" id="GO:0042578">
    <property type="term" value="F:phosphoric ester hydrolase activity"/>
    <property type="evidence" value="ECO:0007669"/>
    <property type="project" value="TreeGrafter"/>
</dbReference>
<evidence type="ECO:0000256" key="4">
    <source>
        <dbReference type="ARBA" id="ARBA00022763"/>
    </source>
</evidence>
<feature type="domain" description="DNA-directed DNA polymerase X" evidence="9">
    <location>
        <begin position="1"/>
        <end position="314"/>
    </location>
</feature>
<sequence>MNKKQIIKVLEAIAIYLEIKGENPFKISAYRKAAQALETDDRSMVQIDDPSKLKGIGKGTAQVIQELLDTGESELLKELQEDIPEGLLKLLKLPGLGGKKIGKLYQLLGVVDMDSLKQACAEERVQHLEGFGKKTEGKILKAIEEFNIRPDRLPVSYMLPLAEQIEKILGEIDSVERYSRAGSLRRLKELIKDLDFVIATKSPEEVAKELAERLNIKDITGQGSTKMSVVLNDDYEVSIDFRFVQPKAFVSTLHHFTGSKDHNVKLRQLAKKNDEKISEYGVENNETGEIYTFSSETAFFNHFGLNYIPPEAREGITEIEEASKGHLDVISLDQIKSDLHMHTTWSDGAYTIKEMVEAAKAKGYEYIVITDHSKSLRVAGGLTAERLKQQREEIDQLNEADRDFKIFAGVEMDILPDGSLDYDDDVLASLDFVIGAIHSSFSQDREKIMTRLTNACENPYVRLIAHPTGRIIGGRKGYDVDLAGLIDVAKKTGTALELNANPNRLDLSAEWVKKAQEAGVNIAINTDAHSIDMLHHMTVGVSTAIKGLISSKNVLNTMARPEFEAFLKEKRRL</sequence>
<dbReference type="InterPro" id="IPR010996">
    <property type="entry name" value="HHH_MUS81"/>
</dbReference>
<dbReference type="SMART" id="SM00481">
    <property type="entry name" value="POLIIIAc"/>
    <property type="match status" value="1"/>
</dbReference>
<dbReference type="RefSeq" id="WP_132742642.1">
    <property type="nucleotide sequence ID" value="NZ_SLXK01000001.1"/>
</dbReference>
<dbReference type="Proteomes" id="UP000295416">
    <property type="component" value="Unassembled WGS sequence"/>
</dbReference>
<dbReference type="EC" id="2.7.7.7" evidence="1"/>
<dbReference type="Pfam" id="PF14716">
    <property type="entry name" value="HHH_8"/>
    <property type="match status" value="1"/>
</dbReference>
<dbReference type="Pfam" id="PF14520">
    <property type="entry name" value="HHH_5"/>
    <property type="match status" value="1"/>
</dbReference>
<dbReference type="Gene3D" id="1.10.150.110">
    <property type="entry name" value="DNA polymerase beta, N-terminal domain-like"/>
    <property type="match status" value="1"/>
</dbReference>
<dbReference type="InterPro" id="IPR043519">
    <property type="entry name" value="NT_sf"/>
</dbReference>
<evidence type="ECO:0000256" key="6">
    <source>
        <dbReference type="ARBA" id="ARBA00023204"/>
    </source>
</evidence>
<dbReference type="GO" id="GO:0003677">
    <property type="term" value="F:DNA binding"/>
    <property type="evidence" value="ECO:0007669"/>
    <property type="project" value="InterPro"/>
</dbReference>
<dbReference type="PIRSF" id="PIRSF005047">
    <property type="entry name" value="UCP005047_YshC"/>
    <property type="match status" value="1"/>
</dbReference>
<dbReference type="Gene3D" id="1.10.150.20">
    <property type="entry name" value="5' to 3' exonuclease, C-terminal subdomain"/>
    <property type="match status" value="1"/>
</dbReference>
<dbReference type="PANTHER" id="PTHR36928:SF1">
    <property type="entry name" value="PHOSPHATASE YCDX-RELATED"/>
    <property type="match status" value="1"/>
</dbReference>